<dbReference type="Gene3D" id="3.50.50.60">
    <property type="entry name" value="FAD/NAD(P)-binding domain"/>
    <property type="match status" value="1"/>
</dbReference>
<dbReference type="InterPro" id="IPR050281">
    <property type="entry name" value="Flavin_monoamine_oxidase"/>
</dbReference>
<dbReference type="SUPFAM" id="SSF51905">
    <property type="entry name" value="FAD/NAD(P)-binding domain"/>
    <property type="match status" value="1"/>
</dbReference>
<evidence type="ECO:0000256" key="5">
    <source>
        <dbReference type="ARBA" id="ARBA00023070"/>
    </source>
</evidence>
<evidence type="ECO:0000313" key="9">
    <source>
        <dbReference type="Proteomes" id="UP001597073"/>
    </source>
</evidence>
<dbReference type="InterPro" id="IPR002937">
    <property type="entry name" value="Amino_oxidase"/>
</dbReference>
<dbReference type="EMBL" id="JBHTIA010000013">
    <property type="protein sequence ID" value="MFD0766811.1"/>
    <property type="molecule type" value="Genomic_DNA"/>
</dbReference>
<evidence type="ECO:0000256" key="6">
    <source>
        <dbReference type="ARBA" id="ARBA00047321"/>
    </source>
</evidence>
<dbReference type="Pfam" id="PF13450">
    <property type="entry name" value="NAD_binding_8"/>
    <property type="match status" value="1"/>
</dbReference>
<dbReference type="EC" id="1.13.12.3" evidence="3"/>
<evidence type="ECO:0000256" key="2">
    <source>
        <dbReference type="ARBA" id="ARBA00005833"/>
    </source>
</evidence>
<organism evidence="8 9">
    <name type="scientific">Mucilaginibacter lutimaris</name>
    <dbReference type="NCBI Taxonomy" id="931629"/>
    <lineage>
        <taxon>Bacteria</taxon>
        <taxon>Pseudomonadati</taxon>
        <taxon>Bacteroidota</taxon>
        <taxon>Sphingobacteriia</taxon>
        <taxon>Sphingobacteriales</taxon>
        <taxon>Sphingobacteriaceae</taxon>
        <taxon>Mucilaginibacter</taxon>
    </lineage>
</organism>
<name>A0ABW2ZKT7_9SPHI</name>
<dbReference type="PANTHER" id="PTHR10742">
    <property type="entry name" value="FLAVIN MONOAMINE OXIDASE"/>
    <property type="match status" value="1"/>
</dbReference>
<evidence type="ECO:0000313" key="8">
    <source>
        <dbReference type="EMBL" id="MFD0766811.1"/>
    </source>
</evidence>
<sequence>MKDTINNLRRIKLNTGFKKDAELDVAIVGAGLSGLYSAYRLRTGTTHGKAQPPQKVQIFEMGDRIGGRLESVVLPGMTISGELGGMRYLSSQQIVTQLIEKVFADELTPVKFSMGEAANLLFYLRKQRFRANAWQKAQDNGTTFQTRYYLNDDDQGFSADQLFNKVIYEVLTADPWFVKKYGSTVSQTGYYTYNFTIDARQWDDIKPNLTYCFEGPYKGKKVNDIGFWNLVKDQISEEGYTFLDEAGGYFSNTINWNAAEAFPYMVGDFSNADVTYKTIEGGYDLIAYALAQHYLQSSGAEIWAKNKLLSVKHSTNGKRRYTLRFLNIESGQEYNVFADKVMLAMPRRSLELLDQTGLPFTDKDFNYHLESVIMEPSFKLLMGFEYPWWKSMLGTDSGHSITDLPMRQCYYFGTDPDNSHSLFLSSYNDMRTVTFWKALDDNHEDFEPHATQFTKLKTLTPLKDKASKLMVAEAMSQVRELHGAMQIPEPYVALYKDWADDPYGAGYHAWKAAYNIEETMKYMRNPGKAEQIYICGEAYSDQQGWVEGAFCEAEKILRDHFSFNLPEWLSEKYYLGW</sequence>
<dbReference type="SUPFAM" id="SSF54373">
    <property type="entry name" value="FAD-linked reductases, C-terminal domain"/>
    <property type="match status" value="1"/>
</dbReference>
<dbReference type="InterPro" id="IPR036188">
    <property type="entry name" value="FAD/NAD-bd_sf"/>
</dbReference>
<proteinExistence type="inferred from homology"/>
<comment type="catalytic activity">
    <reaction evidence="6">
        <text>L-tryptophan + O2 = indole-3-acetamide + CO2 + H2O</text>
        <dbReference type="Rhea" id="RHEA:16165"/>
        <dbReference type="ChEBI" id="CHEBI:15377"/>
        <dbReference type="ChEBI" id="CHEBI:15379"/>
        <dbReference type="ChEBI" id="CHEBI:16031"/>
        <dbReference type="ChEBI" id="CHEBI:16526"/>
        <dbReference type="ChEBI" id="CHEBI:57912"/>
        <dbReference type="EC" id="1.13.12.3"/>
    </reaction>
</comment>
<comment type="pathway">
    <text evidence="1">Plant hormone metabolism; auxin biosynthesis.</text>
</comment>
<keyword evidence="9" id="KW-1185">Reference proteome</keyword>
<evidence type="ECO:0000259" key="7">
    <source>
        <dbReference type="Pfam" id="PF01593"/>
    </source>
</evidence>
<reference evidence="9" key="1">
    <citation type="journal article" date="2019" name="Int. J. Syst. Evol. Microbiol.">
        <title>The Global Catalogue of Microorganisms (GCM) 10K type strain sequencing project: providing services to taxonomists for standard genome sequencing and annotation.</title>
        <authorList>
            <consortium name="The Broad Institute Genomics Platform"/>
            <consortium name="The Broad Institute Genome Sequencing Center for Infectious Disease"/>
            <person name="Wu L."/>
            <person name="Ma J."/>
        </authorList>
    </citation>
    <scope>NUCLEOTIDE SEQUENCE [LARGE SCALE GENOMIC DNA]</scope>
    <source>
        <strain evidence="9">CCUG 60742</strain>
    </source>
</reference>
<dbReference type="RefSeq" id="WP_377145073.1">
    <property type="nucleotide sequence ID" value="NZ_JBHTIA010000013.1"/>
</dbReference>
<protein>
    <recommendedName>
        <fullName evidence="4">Tryptophan 2-monooxygenase</fullName>
        <ecNumber evidence="3">1.13.12.3</ecNumber>
    </recommendedName>
</protein>
<feature type="domain" description="Amine oxidase" evidence="7">
    <location>
        <begin position="238"/>
        <end position="550"/>
    </location>
</feature>
<evidence type="ECO:0000256" key="1">
    <source>
        <dbReference type="ARBA" id="ARBA00004814"/>
    </source>
</evidence>
<dbReference type="PANTHER" id="PTHR10742:SF342">
    <property type="entry name" value="AMINE OXIDASE"/>
    <property type="match status" value="1"/>
</dbReference>
<evidence type="ECO:0000256" key="4">
    <source>
        <dbReference type="ARBA" id="ARBA00017871"/>
    </source>
</evidence>
<comment type="caution">
    <text evidence="8">The sequence shown here is derived from an EMBL/GenBank/DDBJ whole genome shotgun (WGS) entry which is preliminary data.</text>
</comment>
<gene>
    <name evidence="8" type="ORF">ACFQZI_18260</name>
</gene>
<keyword evidence="5" id="KW-0073">Auxin biosynthesis</keyword>
<dbReference type="Gene3D" id="3.90.660.10">
    <property type="match status" value="1"/>
</dbReference>
<dbReference type="Proteomes" id="UP001597073">
    <property type="component" value="Unassembled WGS sequence"/>
</dbReference>
<comment type="similarity">
    <text evidence="2">Belongs to the tryptophan 2-monooxygenase family.</text>
</comment>
<dbReference type="Pfam" id="PF01593">
    <property type="entry name" value="Amino_oxidase"/>
    <property type="match status" value="1"/>
</dbReference>
<accession>A0ABW2ZKT7</accession>
<evidence type="ECO:0000256" key="3">
    <source>
        <dbReference type="ARBA" id="ARBA00012535"/>
    </source>
</evidence>